<dbReference type="EMBL" id="KZ302131">
    <property type="protein sequence ID" value="PFH47149.1"/>
    <property type="molecule type" value="Genomic_DNA"/>
</dbReference>
<keyword evidence="3" id="KW-0285">Flavoprotein</keyword>
<dbReference type="InterPro" id="IPR012132">
    <property type="entry name" value="GMC_OxRdtase"/>
</dbReference>
<sequence length="606" mass="65323">MLLLLFAFGSVARFAALTLGVLSLASHFEQTGAKLLTSPEQLAKRQYDFIIIGAGTAGNVLANRLTANPNIAVLVVEAGISNANNLDIVVPFLGVTAVGTSVDWNYTTTPQVGLNNRTMPFTRGFVLGGSSSINLMAWTRGSNDVWDNWAEITKDEGWSWKNVEPYYLKTWHMEPSTNQVSDSSQPSGPVDVGLPEFPFELDDRVFNTSKALGGRFSFVEDLNSGNSLGFSYVQSSIGKGERSSSATAFLEPVLSRPNLDVLITTHATRLITSLSSKSKLPAFRTVELAQTATGPRINVTATKEIILCSGVVGTPQLLLLSGIGPKEELAKVNVASVVDLPDVGKRLVDHTLVPNYYSVNSTSTFDDVFRNQTVFNQDLNEWMSAKTGLFTDSPGNTFGFMRLPPDFPSLKQQPNPASGPLSGNTELIFVNGFAPLSNVPPPATGNFLTVISAVVSPTSRGTITLASPDPFVQPNIDVGLFTTDFDMLTMVQAMKDIEQFIGTEFWKDYIIGPFGDLAKATTDNAKMEFIRKIGVTVNHPVGTASMSPRLATWGVTDPDLLIKGTSGLRIVDASVFPQIPECHTQAVVYTVAERAADLIIHAYGIA</sequence>
<dbReference type="OrthoDB" id="269227at2759"/>
<evidence type="ECO:0000259" key="8">
    <source>
        <dbReference type="Pfam" id="PF05199"/>
    </source>
</evidence>
<dbReference type="STRING" id="703135.A0A2A9N9B7"/>
<evidence type="ECO:0000256" key="5">
    <source>
        <dbReference type="PIRSR" id="PIRSR000137-1"/>
    </source>
</evidence>
<dbReference type="AlphaFoldDB" id="A0A2A9N9B7"/>
<dbReference type="PIRSF" id="PIRSF000137">
    <property type="entry name" value="Alcohol_oxidase"/>
    <property type="match status" value="1"/>
</dbReference>
<dbReference type="InterPro" id="IPR000172">
    <property type="entry name" value="GMC_OxRdtase_N"/>
</dbReference>
<evidence type="ECO:0000313" key="9">
    <source>
        <dbReference type="EMBL" id="PFH47149.1"/>
    </source>
</evidence>
<dbReference type="Pfam" id="PF05199">
    <property type="entry name" value="GMC_oxred_C"/>
    <property type="match status" value="1"/>
</dbReference>
<feature type="active site" description="Proton acceptor" evidence="5">
    <location>
        <position position="583"/>
    </location>
</feature>
<organism evidence="9 10">
    <name type="scientific">Amanita thiersii Skay4041</name>
    <dbReference type="NCBI Taxonomy" id="703135"/>
    <lineage>
        <taxon>Eukaryota</taxon>
        <taxon>Fungi</taxon>
        <taxon>Dikarya</taxon>
        <taxon>Basidiomycota</taxon>
        <taxon>Agaricomycotina</taxon>
        <taxon>Agaricomycetes</taxon>
        <taxon>Agaricomycetidae</taxon>
        <taxon>Agaricales</taxon>
        <taxon>Pluteineae</taxon>
        <taxon>Amanitaceae</taxon>
        <taxon>Amanita</taxon>
    </lineage>
</organism>
<dbReference type="Pfam" id="PF00732">
    <property type="entry name" value="GMC_oxred_N"/>
    <property type="match status" value="1"/>
</dbReference>
<feature type="binding site" evidence="6">
    <location>
        <position position="126"/>
    </location>
    <ligand>
        <name>FAD</name>
        <dbReference type="ChEBI" id="CHEBI:57692"/>
    </ligand>
</feature>
<proteinExistence type="inferred from homology"/>
<evidence type="ECO:0000256" key="6">
    <source>
        <dbReference type="PIRSR" id="PIRSR000137-2"/>
    </source>
</evidence>
<evidence type="ECO:0000259" key="7">
    <source>
        <dbReference type="Pfam" id="PF00732"/>
    </source>
</evidence>
<feature type="active site" description="Proton donor" evidence="5">
    <location>
        <position position="539"/>
    </location>
</feature>
<feature type="domain" description="Glucose-methanol-choline oxidoreductase C-terminal" evidence="8">
    <location>
        <begin position="457"/>
        <end position="592"/>
    </location>
</feature>
<dbReference type="PANTHER" id="PTHR11552:SF147">
    <property type="entry name" value="CHOLINE DEHYDROGENASE, MITOCHONDRIAL"/>
    <property type="match status" value="1"/>
</dbReference>
<dbReference type="Proteomes" id="UP000242287">
    <property type="component" value="Unassembled WGS sequence"/>
</dbReference>
<comment type="similarity">
    <text evidence="2">Belongs to the GMC oxidoreductase family.</text>
</comment>
<dbReference type="Gene3D" id="3.50.50.60">
    <property type="entry name" value="FAD/NAD(P)-binding domain"/>
    <property type="match status" value="1"/>
</dbReference>
<comment type="cofactor">
    <cofactor evidence="1 6">
        <name>FAD</name>
        <dbReference type="ChEBI" id="CHEBI:57692"/>
    </cofactor>
</comment>
<evidence type="ECO:0000256" key="4">
    <source>
        <dbReference type="ARBA" id="ARBA00022827"/>
    </source>
</evidence>
<dbReference type="PANTHER" id="PTHR11552">
    <property type="entry name" value="GLUCOSE-METHANOL-CHOLINE GMC OXIDOREDUCTASE"/>
    <property type="match status" value="1"/>
</dbReference>
<dbReference type="GO" id="GO:0050660">
    <property type="term" value="F:flavin adenine dinucleotide binding"/>
    <property type="evidence" value="ECO:0007669"/>
    <property type="project" value="InterPro"/>
</dbReference>
<keyword evidence="10" id="KW-1185">Reference proteome</keyword>
<dbReference type="SUPFAM" id="SSF54373">
    <property type="entry name" value="FAD-linked reductases, C-terminal domain"/>
    <property type="match status" value="1"/>
</dbReference>
<feature type="domain" description="Glucose-methanol-choline oxidoreductase N-terminal" evidence="7">
    <location>
        <begin position="47"/>
        <end position="351"/>
    </location>
</feature>
<reference evidence="9 10" key="1">
    <citation type="submission" date="2014-02" db="EMBL/GenBank/DDBJ databases">
        <title>Transposable element dynamics among asymbiotic and ectomycorrhizal Amanita fungi.</title>
        <authorList>
            <consortium name="DOE Joint Genome Institute"/>
            <person name="Hess J."/>
            <person name="Skrede I."/>
            <person name="Wolfe B."/>
            <person name="LaButti K."/>
            <person name="Ohm R.A."/>
            <person name="Grigoriev I.V."/>
            <person name="Pringle A."/>
        </authorList>
    </citation>
    <scope>NUCLEOTIDE SEQUENCE [LARGE SCALE GENOMIC DNA]</scope>
    <source>
        <strain evidence="9 10">SKay4041</strain>
    </source>
</reference>
<dbReference type="GO" id="GO:0016614">
    <property type="term" value="F:oxidoreductase activity, acting on CH-OH group of donors"/>
    <property type="evidence" value="ECO:0007669"/>
    <property type="project" value="InterPro"/>
</dbReference>
<dbReference type="InterPro" id="IPR007867">
    <property type="entry name" value="GMC_OxRtase_C"/>
</dbReference>
<evidence type="ECO:0000256" key="2">
    <source>
        <dbReference type="ARBA" id="ARBA00010790"/>
    </source>
</evidence>
<dbReference type="InterPro" id="IPR036188">
    <property type="entry name" value="FAD/NAD-bd_sf"/>
</dbReference>
<name>A0A2A9N9B7_9AGAR</name>
<dbReference type="SUPFAM" id="SSF51905">
    <property type="entry name" value="FAD/NAD(P)-binding domain"/>
    <property type="match status" value="1"/>
</dbReference>
<evidence type="ECO:0000313" key="10">
    <source>
        <dbReference type="Proteomes" id="UP000242287"/>
    </source>
</evidence>
<keyword evidence="4 6" id="KW-0274">FAD</keyword>
<evidence type="ECO:0000256" key="3">
    <source>
        <dbReference type="ARBA" id="ARBA00022630"/>
    </source>
</evidence>
<dbReference type="Gene3D" id="3.30.560.10">
    <property type="entry name" value="Glucose Oxidase, domain 3"/>
    <property type="match status" value="1"/>
</dbReference>
<evidence type="ECO:0000256" key="1">
    <source>
        <dbReference type="ARBA" id="ARBA00001974"/>
    </source>
</evidence>
<accession>A0A2A9N9B7</accession>
<protein>
    <submittedName>
        <fullName evidence="9">GMC oxidoreductase</fullName>
    </submittedName>
</protein>
<gene>
    <name evidence="9" type="ORF">AMATHDRAFT_198462</name>
</gene>